<proteinExistence type="predicted"/>
<keyword evidence="1" id="KW-1133">Transmembrane helix</keyword>
<keyword evidence="1" id="KW-0812">Transmembrane</keyword>
<dbReference type="HOGENOM" id="CLU_2305516_0_0_1"/>
<protein>
    <submittedName>
        <fullName evidence="2">Uncharacterized protein</fullName>
    </submittedName>
</protein>
<accession>A0A074WLV4</accession>
<feature type="transmembrane region" description="Helical" evidence="1">
    <location>
        <begin position="12"/>
        <end position="29"/>
    </location>
</feature>
<dbReference type="Proteomes" id="UP000027730">
    <property type="component" value="Unassembled WGS sequence"/>
</dbReference>
<dbReference type="AlphaFoldDB" id="A0A074WLV4"/>
<evidence type="ECO:0000313" key="3">
    <source>
        <dbReference type="Proteomes" id="UP000027730"/>
    </source>
</evidence>
<keyword evidence="3" id="KW-1185">Reference proteome</keyword>
<evidence type="ECO:0000256" key="1">
    <source>
        <dbReference type="SAM" id="Phobius"/>
    </source>
</evidence>
<name>A0A074WLV4_9PEZI</name>
<dbReference type="RefSeq" id="XP_013428155.1">
    <property type="nucleotide sequence ID" value="XM_013572701.1"/>
</dbReference>
<keyword evidence="1" id="KW-0472">Membrane</keyword>
<reference evidence="2 3" key="1">
    <citation type="journal article" date="2014" name="BMC Genomics">
        <title>Genome sequencing of four Aureobasidium pullulans varieties: biotechnological potential, stress tolerance, and description of new species.</title>
        <authorList>
            <person name="Gostin Ar C."/>
            <person name="Ohm R.A."/>
            <person name="Kogej T."/>
            <person name="Sonjak S."/>
            <person name="Turk M."/>
            <person name="Zajc J."/>
            <person name="Zalar P."/>
            <person name="Grube M."/>
            <person name="Sun H."/>
            <person name="Han J."/>
            <person name="Sharma A."/>
            <person name="Chiniquy J."/>
            <person name="Ngan C.Y."/>
            <person name="Lipzen A."/>
            <person name="Barry K."/>
            <person name="Grigoriev I.V."/>
            <person name="Gunde-Cimerman N."/>
        </authorList>
    </citation>
    <scope>NUCLEOTIDE SEQUENCE [LARGE SCALE GENOMIC DNA]</scope>
    <source>
        <strain evidence="2 3">CBS 147.97</strain>
    </source>
</reference>
<organism evidence="2 3">
    <name type="scientific">Aureobasidium namibiae CBS 147.97</name>
    <dbReference type="NCBI Taxonomy" id="1043004"/>
    <lineage>
        <taxon>Eukaryota</taxon>
        <taxon>Fungi</taxon>
        <taxon>Dikarya</taxon>
        <taxon>Ascomycota</taxon>
        <taxon>Pezizomycotina</taxon>
        <taxon>Dothideomycetes</taxon>
        <taxon>Dothideomycetidae</taxon>
        <taxon>Dothideales</taxon>
        <taxon>Saccotheciaceae</taxon>
        <taxon>Aureobasidium</taxon>
    </lineage>
</organism>
<evidence type="ECO:0000313" key="2">
    <source>
        <dbReference type="EMBL" id="KEQ74085.1"/>
    </source>
</evidence>
<dbReference type="GeneID" id="25413523"/>
<gene>
    <name evidence="2" type="ORF">M436DRAFT_63420</name>
</gene>
<dbReference type="EMBL" id="KL584708">
    <property type="protein sequence ID" value="KEQ74085.1"/>
    <property type="molecule type" value="Genomic_DNA"/>
</dbReference>
<sequence>MITMDISFDPFNFGATTLALIIAAIELYWARPRRAHQDKCNKLDDQDRNYYHVQFCLEFHHSDHGKTEPETISHTRSYELSQLLAYRVIAPDRHIVPVSV</sequence>